<dbReference type="GO" id="GO:0005789">
    <property type="term" value="C:endoplasmic reticulum membrane"/>
    <property type="evidence" value="ECO:0007669"/>
    <property type="project" value="UniProtKB-SubCell"/>
</dbReference>
<comment type="function">
    <text evidence="11 14">Dol-P-Man:Man(5)GlcNAc(2)-PP-Dol alpha-1,3-mannosyltransferase that operates in the biosynthetic pathway of dolichol-linked oligosaccharides, the glycan precursors employed in protein asparagine (N)-glycosylation. The assembly of dolichol-linked oligosaccharides begins on the cytosolic side of the endoplasmic reticulum membrane and finishes in its lumen. The sequential addition of sugars to dolichol pyrophosphate produces dolichol-linked oligosaccharides containing fourteen sugars, including two GlcNAcs, nine mannoses and three glucoses. Once assembled, the oligosaccharide is transferred from the lipid to nascent proteins by oligosaccharyltransferases. In the lumen of the endoplasmic reticulum, adds the first dolichyl beta-D-mannosyl phosphate derived mannose in an alpha-1,3 linkage to Man(5)GlcNAc(2)-PP-dolichol to produce Man(6)GlcNAc(2)-PP-dolichol.</text>
</comment>
<evidence type="ECO:0000256" key="10">
    <source>
        <dbReference type="ARBA" id="ARBA00023136"/>
    </source>
</evidence>
<gene>
    <name evidence="15" type="ORF">PACTADRAFT_50066</name>
</gene>
<dbReference type="EMBL" id="KV454014">
    <property type="protein sequence ID" value="ODV95331.1"/>
    <property type="molecule type" value="Genomic_DNA"/>
</dbReference>
<keyword evidence="7 14" id="KW-0812">Transmembrane</keyword>
<evidence type="ECO:0000256" key="9">
    <source>
        <dbReference type="ARBA" id="ARBA00022989"/>
    </source>
</evidence>
<keyword evidence="9 14" id="KW-1133">Transmembrane helix</keyword>
<organism evidence="15 16">
    <name type="scientific">Pachysolen tannophilus NRRL Y-2460</name>
    <dbReference type="NCBI Taxonomy" id="669874"/>
    <lineage>
        <taxon>Eukaryota</taxon>
        <taxon>Fungi</taxon>
        <taxon>Dikarya</taxon>
        <taxon>Ascomycota</taxon>
        <taxon>Saccharomycotina</taxon>
        <taxon>Pichiomycetes</taxon>
        <taxon>Pachysolenaceae</taxon>
        <taxon>Pachysolen</taxon>
    </lineage>
</organism>
<evidence type="ECO:0000313" key="15">
    <source>
        <dbReference type="EMBL" id="ODV95331.1"/>
    </source>
</evidence>
<dbReference type="InterPro" id="IPR007873">
    <property type="entry name" value="Glycosyltransferase_ALG3"/>
</dbReference>
<dbReference type="STRING" id="669874.A0A1E4TUB0"/>
<protein>
    <recommendedName>
        <fullName evidence="4 14">Dol-P-Man:Man(5)GlcNAc(2)-PP-Dol alpha-1,3-mannosyltransferase</fullName>
        <ecNumber evidence="3 14">2.4.1.258</ecNumber>
    </recommendedName>
    <alternativeName>
        <fullName evidence="14">Dol-P-Man-dependent alpha(1-3)-mannosyltransferase</fullName>
    </alternativeName>
</protein>
<keyword evidence="6 14" id="KW-0808">Transferase</keyword>
<dbReference type="AlphaFoldDB" id="A0A1E4TUB0"/>
<keyword evidence="5 14" id="KW-0328">Glycosyltransferase</keyword>
<evidence type="ECO:0000256" key="14">
    <source>
        <dbReference type="RuleBase" id="RU364047"/>
    </source>
</evidence>
<evidence type="ECO:0000256" key="12">
    <source>
        <dbReference type="ARBA" id="ARBA00049506"/>
    </source>
</evidence>
<reference evidence="16" key="1">
    <citation type="submission" date="2016-05" db="EMBL/GenBank/DDBJ databases">
        <title>Comparative genomics of biotechnologically important yeasts.</title>
        <authorList>
            <consortium name="DOE Joint Genome Institute"/>
            <person name="Riley R."/>
            <person name="Haridas S."/>
            <person name="Wolfe K.H."/>
            <person name="Lopes M.R."/>
            <person name="Hittinger C.T."/>
            <person name="Goker M."/>
            <person name="Salamov A."/>
            <person name="Wisecaver J."/>
            <person name="Long T.M."/>
            <person name="Aerts A.L."/>
            <person name="Barry K."/>
            <person name="Choi C."/>
            <person name="Clum A."/>
            <person name="Coughlan A.Y."/>
            <person name="Deshpande S."/>
            <person name="Douglass A.P."/>
            <person name="Hanson S.J."/>
            <person name="Klenk H.-P."/>
            <person name="Labutti K."/>
            <person name="Lapidus A."/>
            <person name="Lindquist E."/>
            <person name="Lipzen A."/>
            <person name="Meier-Kolthoff J.P."/>
            <person name="Ohm R.A."/>
            <person name="Otillar R.P."/>
            <person name="Pangilinan J."/>
            <person name="Peng Y."/>
            <person name="Rokas A."/>
            <person name="Rosa C.A."/>
            <person name="Scheuner C."/>
            <person name="Sibirny A.A."/>
            <person name="Slot J.C."/>
            <person name="Stielow J.B."/>
            <person name="Sun H."/>
            <person name="Kurtzman C.P."/>
            <person name="Blackwell M."/>
            <person name="Grigoriev I.V."/>
            <person name="Jeffries T.W."/>
        </authorList>
    </citation>
    <scope>NUCLEOTIDE SEQUENCE [LARGE SCALE GENOMIC DNA]</scope>
    <source>
        <strain evidence="16">NRRL Y-2460</strain>
    </source>
</reference>
<feature type="transmembrane region" description="Helical" evidence="14">
    <location>
        <begin position="260"/>
        <end position="280"/>
    </location>
</feature>
<keyword evidence="10 14" id="KW-0472">Membrane</keyword>
<dbReference type="EC" id="2.4.1.258" evidence="3 14"/>
<comment type="subcellular location">
    <subcellularLocation>
        <location evidence="1 14">Endoplasmic reticulum membrane</location>
        <topology evidence="1 14">Multi-pass membrane protein</topology>
    </subcellularLocation>
</comment>
<evidence type="ECO:0000256" key="3">
    <source>
        <dbReference type="ARBA" id="ARBA00011964"/>
    </source>
</evidence>
<dbReference type="GO" id="GO:0006488">
    <property type="term" value="P:dolichol-linked oligosaccharide biosynthetic process"/>
    <property type="evidence" value="ECO:0007669"/>
    <property type="project" value="EnsemblFungi"/>
</dbReference>
<accession>A0A1E4TUB0</accession>
<dbReference type="OrthoDB" id="20028at2759"/>
<feature type="transmembrane region" description="Helical" evidence="14">
    <location>
        <begin position="179"/>
        <end position="203"/>
    </location>
</feature>
<dbReference type="UniPathway" id="UPA00378"/>
<dbReference type="PANTHER" id="PTHR12646:SF0">
    <property type="entry name" value="DOL-P-MAN:MAN(5)GLCNAC(2)-PP-DOL ALPHA-1,3-MANNOSYLTRANSFERASE"/>
    <property type="match status" value="1"/>
</dbReference>
<feature type="transmembrane region" description="Helical" evidence="14">
    <location>
        <begin position="450"/>
        <end position="469"/>
    </location>
</feature>
<feature type="transmembrane region" description="Helical" evidence="14">
    <location>
        <begin position="330"/>
        <end position="349"/>
    </location>
</feature>
<evidence type="ECO:0000256" key="8">
    <source>
        <dbReference type="ARBA" id="ARBA00022824"/>
    </source>
</evidence>
<dbReference type="Proteomes" id="UP000094236">
    <property type="component" value="Unassembled WGS sequence"/>
</dbReference>
<keyword evidence="8 14" id="KW-0256">Endoplasmic reticulum</keyword>
<evidence type="ECO:0000256" key="2">
    <source>
        <dbReference type="ARBA" id="ARBA00004922"/>
    </source>
</evidence>
<comment type="pathway">
    <text evidence="2 14">Protein modification; protein glycosylation.</text>
</comment>
<feature type="transmembrane region" description="Helical" evidence="14">
    <location>
        <begin position="44"/>
        <end position="65"/>
    </location>
</feature>
<evidence type="ECO:0000256" key="7">
    <source>
        <dbReference type="ARBA" id="ARBA00022692"/>
    </source>
</evidence>
<comment type="similarity">
    <text evidence="13">Belongs to the glycosyltransferase ALG3 family.</text>
</comment>
<feature type="transmembrane region" description="Helical" evidence="14">
    <location>
        <begin position="387"/>
        <end position="407"/>
    </location>
</feature>
<dbReference type="PANTHER" id="PTHR12646">
    <property type="entry name" value="NOT56 - RELATED"/>
    <property type="match status" value="1"/>
</dbReference>
<comment type="catalytic activity">
    <reaction evidence="12 14">
        <text>an alpha-D-Man-(1-&gt;2)-alpha-D-Man-(1-&gt;2)-alpha-D-Man-(1-&gt;3)-[alpha-D-Man-(1-&gt;6)]-beta-D-Man-(1-&gt;4)-beta-D-GlcNAc-(1-&gt;4)-alpha-D-GlcNAc-diphospho-di-trans,poly-cis-dolichol + a di-trans,poly-cis-dolichyl beta-D-mannosyl phosphate = an alpha-D-Man-(1-&gt;2)-alpha-D-Man-(1-&gt;2)-alpha-D-Man-(1-&gt;3)-[alpha-D-Man-(1-&gt;3)-alpha-D-Man-(1-&gt;6)]-beta-D-Man-(1-&gt;4)-beta-D-GlcNAc-(1-&gt;4)-alpha-D-GlcNAc-diphospho-di-trans,poly-cis-dolichol + a di-trans,poly-cis-dolichyl phosphate + H(+)</text>
        <dbReference type="Rhea" id="RHEA:29527"/>
        <dbReference type="Rhea" id="RHEA-COMP:19498"/>
        <dbReference type="Rhea" id="RHEA-COMP:19501"/>
        <dbReference type="Rhea" id="RHEA-COMP:19516"/>
        <dbReference type="Rhea" id="RHEA-COMP:19517"/>
        <dbReference type="ChEBI" id="CHEBI:15378"/>
        <dbReference type="ChEBI" id="CHEBI:57683"/>
        <dbReference type="ChEBI" id="CHEBI:58211"/>
        <dbReference type="ChEBI" id="CHEBI:132515"/>
        <dbReference type="ChEBI" id="CHEBI:132516"/>
        <dbReference type="EC" id="2.4.1.258"/>
    </reaction>
    <physiologicalReaction direction="left-to-right" evidence="12 14">
        <dbReference type="Rhea" id="RHEA:29528"/>
    </physiologicalReaction>
</comment>
<dbReference type="GO" id="GO:0052925">
    <property type="term" value="F:dol-P-Man:Man(5)GlcNAc(2)-PP-Dol alpha-1,3-mannosyltransferase activity"/>
    <property type="evidence" value="ECO:0007669"/>
    <property type="project" value="UniProtKB-EC"/>
</dbReference>
<proteinExistence type="inferred from homology"/>
<evidence type="ECO:0000313" key="16">
    <source>
        <dbReference type="Proteomes" id="UP000094236"/>
    </source>
</evidence>
<evidence type="ECO:0000256" key="6">
    <source>
        <dbReference type="ARBA" id="ARBA00022679"/>
    </source>
</evidence>
<feature type="transmembrane region" description="Helical" evidence="14">
    <location>
        <begin position="140"/>
        <end position="159"/>
    </location>
</feature>
<evidence type="ECO:0000256" key="4">
    <source>
        <dbReference type="ARBA" id="ARBA00015561"/>
    </source>
</evidence>
<feature type="transmembrane region" description="Helical" evidence="14">
    <location>
        <begin position="413"/>
        <end position="438"/>
    </location>
</feature>
<dbReference type="Pfam" id="PF05208">
    <property type="entry name" value="ALG3"/>
    <property type="match status" value="1"/>
</dbReference>
<evidence type="ECO:0000256" key="1">
    <source>
        <dbReference type="ARBA" id="ARBA00004477"/>
    </source>
</evidence>
<feature type="transmembrane region" description="Helical" evidence="14">
    <location>
        <begin position="215"/>
        <end position="232"/>
    </location>
</feature>
<evidence type="ECO:0000256" key="13">
    <source>
        <dbReference type="ARBA" id="ARBA00093457"/>
    </source>
</evidence>
<name>A0A1E4TUB0_PACTA</name>
<evidence type="ECO:0000256" key="11">
    <source>
        <dbReference type="ARBA" id="ARBA00044743"/>
    </source>
</evidence>
<keyword evidence="16" id="KW-1185">Reference proteome</keyword>
<evidence type="ECO:0000256" key="5">
    <source>
        <dbReference type="ARBA" id="ARBA00022676"/>
    </source>
</evidence>
<sequence length="487" mass="56035">MVKGKSPPALDGFPKNGSNGNVDVSGKELPELNLSNVLADVYDGIIALFVNPSVSFIAAMVVLLAESIILKVIISKVPYTEIDFTTYMQQVTKIENGELNYANIFGDTGDLVYPAGHVDIYTFLKWVSKNGTDLLIVQKIFSWVYLFTMLLTIGIYFSITNSNIKPWCIWLLFFSKRLHSIYVLRLFNDCFTTITCVGVILLLTQASYWKSTSQFVSYMLTIVAADLYSLAISIKMNALLYLPGFLLVVYLLCDENLIKMMVPIMVSVLIQILTSLKFLLPLDDSEEAKEIRKSYLAQAFNFKRKFLYKWTVNWKFLPEEFFLDANFHKILLILHVVTLAIFILTRWITPKTTGKSFTKFLADFFKFWKSTAYPTSIVSNHNKGPRFVFIIMSISNLIGVLYARSLHYQFLSWYFYSLPILLFFNNFNMFLNIAVFFLHEWCWNVYPSTPLSSGVLIACLAFVLVGIWWNDNLLEEKDDKKLEKKEK</sequence>